<dbReference type="EMBL" id="LAZR01003436">
    <property type="protein sequence ID" value="KKN18341.1"/>
    <property type="molecule type" value="Genomic_DNA"/>
</dbReference>
<gene>
    <name evidence="1" type="ORF">LCGC14_0956610</name>
</gene>
<proteinExistence type="predicted"/>
<accession>A0A0F9QZ10</accession>
<comment type="caution">
    <text evidence="1">The sequence shown here is derived from an EMBL/GenBank/DDBJ whole genome shotgun (WGS) entry which is preliminary data.</text>
</comment>
<sequence length="92" mass="11027">MSTVRESFYDLTVSNYNKKEKEDIFLKIVKKGLTKGNEIKLPMQLFESIFNFDFHRGVKHPISSNIVKKFRKQGLKVSKVRNYYLVRIRKRE</sequence>
<evidence type="ECO:0000313" key="1">
    <source>
        <dbReference type="EMBL" id="KKN18341.1"/>
    </source>
</evidence>
<organism evidence="1">
    <name type="scientific">marine sediment metagenome</name>
    <dbReference type="NCBI Taxonomy" id="412755"/>
    <lineage>
        <taxon>unclassified sequences</taxon>
        <taxon>metagenomes</taxon>
        <taxon>ecological metagenomes</taxon>
    </lineage>
</organism>
<name>A0A0F9QZ10_9ZZZZ</name>
<dbReference type="AlphaFoldDB" id="A0A0F9QZ10"/>
<reference evidence="1" key="1">
    <citation type="journal article" date="2015" name="Nature">
        <title>Complex archaea that bridge the gap between prokaryotes and eukaryotes.</title>
        <authorList>
            <person name="Spang A."/>
            <person name="Saw J.H."/>
            <person name="Jorgensen S.L."/>
            <person name="Zaremba-Niedzwiedzka K."/>
            <person name="Martijn J."/>
            <person name="Lind A.E."/>
            <person name="van Eijk R."/>
            <person name="Schleper C."/>
            <person name="Guy L."/>
            <person name="Ettema T.J."/>
        </authorList>
    </citation>
    <scope>NUCLEOTIDE SEQUENCE</scope>
</reference>
<protein>
    <submittedName>
        <fullName evidence="1">Uncharacterized protein</fullName>
    </submittedName>
</protein>